<evidence type="ECO:0000256" key="1">
    <source>
        <dbReference type="ARBA" id="ARBA00004496"/>
    </source>
</evidence>
<proteinExistence type="predicted"/>
<dbReference type="EMBL" id="HBFL01001018">
    <property type="protein sequence ID" value="CAD8760684.1"/>
    <property type="molecule type" value="Transcribed_RNA"/>
</dbReference>
<accession>A0A7S0UJ47</accession>
<sequence>MPNPRAEAIKAEGNAFFKSGKYAEAIGKYKEATAVDDKVPSYWSNMAACHEKLRQFEEMADAGRSCIKADKSFVKGYFRLAVAYKNLDQLSDCIKILESGLAVQSSNPDLKRMKKEVIELQRGEQVAAFCGKAEEMMQNGDIAGAMKQLDLASRLDAGNADIDRMMAKIKPKFEAMERKRKANMTPTEKFKEQGDSSYKSANFEEAITHYTKCLDKLQSEGKSGSDLALKAYANRAACYKQISNFDGVISDCTAVLEVDPENVKALIRRAQAFEGVERYRFALQDVKTVLMMPYNKVGKANFDLCNMMQHRLQRTVNQLKKMNSA</sequence>
<keyword evidence="4 5" id="KW-0802">TPR repeat</keyword>
<protein>
    <submittedName>
        <fullName evidence="6">Uncharacterized protein</fullName>
    </submittedName>
</protein>
<keyword evidence="2" id="KW-0963">Cytoplasm</keyword>
<dbReference type="GO" id="GO:0005829">
    <property type="term" value="C:cytosol"/>
    <property type="evidence" value="ECO:0007669"/>
    <property type="project" value="TreeGrafter"/>
</dbReference>
<organism evidence="6">
    <name type="scientific">Pseudo-nitzschia delicatissima</name>
    <dbReference type="NCBI Taxonomy" id="44447"/>
    <lineage>
        <taxon>Eukaryota</taxon>
        <taxon>Sar</taxon>
        <taxon>Stramenopiles</taxon>
        <taxon>Ochrophyta</taxon>
        <taxon>Bacillariophyta</taxon>
        <taxon>Bacillariophyceae</taxon>
        <taxon>Bacillariophycidae</taxon>
        <taxon>Bacillariales</taxon>
        <taxon>Bacillariaceae</taxon>
        <taxon>Pseudo-nitzschia</taxon>
    </lineage>
</organism>
<dbReference type="InterPro" id="IPR011990">
    <property type="entry name" value="TPR-like_helical_dom_sf"/>
</dbReference>
<reference evidence="6" key="1">
    <citation type="submission" date="2021-01" db="EMBL/GenBank/DDBJ databases">
        <authorList>
            <person name="Corre E."/>
            <person name="Pelletier E."/>
            <person name="Niang G."/>
            <person name="Scheremetjew M."/>
            <person name="Finn R."/>
            <person name="Kale V."/>
            <person name="Holt S."/>
            <person name="Cochrane G."/>
            <person name="Meng A."/>
            <person name="Brown T."/>
            <person name="Cohen L."/>
        </authorList>
    </citation>
    <scope>NUCLEOTIDE SEQUENCE</scope>
    <source>
        <strain evidence="6">UNC1205</strain>
    </source>
</reference>
<gene>
    <name evidence="6" type="ORF">PDEL1432_LOCUS724</name>
</gene>
<name>A0A7S0UJ47_9STRA</name>
<dbReference type="PANTHER" id="PTHR45984">
    <property type="entry name" value="RNA (RNA) POLYMERASE II ASSOCIATED PROTEIN HOMOLOG"/>
    <property type="match status" value="1"/>
</dbReference>
<evidence type="ECO:0000313" key="6">
    <source>
        <dbReference type="EMBL" id="CAD8760684.1"/>
    </source>
</evidence>
<dbReference type="Gene3D" id="1.25.40.10">
    <property type="entry name" value="Tetratricopeptide repeat domain"/>
    <property type="match status" value="2"/>
</dbReference>
<evidence type="ECO:0000256" key="3">
    <source>
        <dbReference type="ARBA" id="ARBA00022737"/>
    </source>
</evidence>
<keyword evidence="3" id="KW-0677">Repeat</keyword>
<dbReference type="Pfam" id="PF13414">
    <property type="entry name" value="TPR_11"/>
    <property type="match status" value="1"/>
</dbReference>
<feature type="repeat" description="TPR" evidence="5">
    <location>
        <begin position="6"/>
        <end position="39"/>
    </location>
</feature>
<dbReference type="PROSITE" id="PS50005">
    <property type="entry name" value="TPR"/>
    <property type="match status" value="1"/>
</dbReference>
<dbReference type="SMART" id="SM00028">
    <property type="entry name" value="TPR"/>
    <property type="match status" value="7"/>
</dbReference>
<evidence type="ECO:0000256" key="2">
    <source>
        <dbReference type="ARBA" id="ARBA00022490"/>
    </source>
</evidence>
<dbReference type="PANTHER" id="PTHR45984:SF1">
    <property type="entry name" value="SPAG1 AXONEMAL DYNEIN ASSEMBLY FACTOR"/>
    <property type="match status" value="1"/>
</dbReference>
<comment type="subcellular location">
    <subcellularLocation>
        <location evidence="1">Cytoplasm</location>
    </subcellularLocation>
</comment>
<dbReference type="AlphaFoldDB" id="A0A7S0UJ47"/>
<evidence type="ECO:0000256" key="5">
    <source>
        <dbReference type="PROSITE-ProRule" id="PRU00339"/>
    </source>
</evidence>
<dbReference type="SUPFAM" id="SSF48452">
    <property type="entry name" value="TPR-like"/>
    <property type="match status" value="2"/>
</dbReference>
<dbReference type="GO" id="GO:0031072">
    <property type="term" value="F:heat shock protein binding"/>
    <property type="evidence" value="ECO:0007669"/>
    <property type="project" value="TreeGrafter"/>
</dbReference>
<dbReference type="GO" id="GO:0006626">
    <property type="term" value="P:protein targeting to mitochondrion"/>
    <property type="evidence" value="ECO:0007669"/>
    <property type="project" value="TreeGrafter"/>
</dbReference>
<dbReference type="InterPro" id="IPR019734">
    <property type="entry name" value="TPR_rpt"/>
</dbReference>
<dbReference type="InterPro" id="IPR051982">
    <property type="entry name" value="CiliaryAsmbly_MitoImport"/>
</dbReference>
<evidence type="ECO:0000256" key="4">
    <source>
        <dbReference type="ARBA" id="ARBA00022803"/>
    </source>
</evidence>
<dbReference type="GO" id="GO:0005739">
    <property type="term" value="C:mitochondrion"/>
    <property type="evidence" value="ECO:0007669"/>
    <property type="project" value="TreeGrafter"/>
</dbReference>